<accession>A0A0F5IJS1</accession>
<gene>
    <name evidence="1" type="ORF">HMPREF1535_04849</name>
</gene>
<comment type="caution">
    <text evidence="1">The sequence shown here is derived from an EMBL/GenBank/DDBJ whole genome shotgun (WGS) entry which is preliminary data.</text>
</comment>
<name>A0A0F5IJS1_9BACT</name>
<dbReference type="Proteomes" id="UP000033047">
    <property type="component" value="Unassembled WGS sequence"/>
</dbReference>
<dbReference type="STRING" id="927665.HMPREF1535_04849"/>
<protein>
    <submittedName>
        <fullName evidence="1">Uncharacterized protein</fullName>
    </submittedName>
</protein>
<dbReference type="AlphaFoldDB" id="A0A0F5IJS1"/>
<evidence type="ECO:0000313" key="2">
    <source>
        <dbReference type="Proteomes" id="UP000033047"/>
    </source>
</evidence>
<dbReference type="EMBL" id="AQHV01000028">
    <property type="protein sequence ID" value="KKB45565.1"/>
    <property type="molecule type" value="Genomic_DNA"/>
</dbReference>
<organism evidence="1 2">
    <name type="scientific">Parabacteroides goldsteinii DSM 19448 = WAL 12034</name>
    <dbReference type="NCBI Taxonomy" id="927665"/>
    <lineage>
        <taxon>Bacteria</taxon>
        <taxon>Pseudomonadati</taxon>
        <taxon>Bacteroidota</taxon>
        <taxon>Bacteroidia</taxon>
        <taxon>Bacteroidales</taxon>
        <taxon>Tannerellaceae</taxon>
        <taxon>Parabacteroides</taxon>
    </lineage>
</organism>
<reference evidence="1 2" key="1">
    <citation type="submission" date="2013-04" db="EMBL/GenBank/DDBJ databases">
        <title>The Genome Sequence of Parabacteroides goldsteinii DSM 19448.</title>
        <authorList>
            <consortium name="The Broad Institute Genomics Platform"/>
            <person name="Earl A."/>
            <person name="Ward D."/>
            <person name="Feldgarden M."/>
            <person name="Gevers D."/>
            <person name="Martens E."/>
            <person name="Sakamoto M."/>
            <person name="Benno Y."/>
            <person name="Song Y."/>
            <person name="Liu C."/>
            <person name="Lee J."/>
            <person name="Bolanos M."/>
            <person name="Vaisanen M.L."/>
            <person name="Finegold S.M."/>
            <person name="Walker B."/>
            <person name="Young S."/>
            <person name="Zeng Q."/>
            <person name="Gargeya S."/>
            <person name="Fitzgerald M."/>
            <person name="Haas B."/>
            <person name="Abouelleil A."/>
            <person name="Allen A.W."/>
            <person name="Alvarado L."/>
            <person name="Arachchi H.M."/>
            <person name="Berlin A.M."/>
            <person name="Chapman S.B."/>
            <person name="Gainer-Dewar J."/>
            <person name="Goldberg J."/>
            <person name="Griggs A."/>
            <person name="Gujja S."/>
            <person name="Hansen M."/>
            <person name="Howarth C."/>
            <person name="Imamovic A."/>
            <person name="Ireland A."/>
            <person name="Larimer J."/>
            <person name="McCowan C."/>
            <person name="Murphy C."/>
            <person name="Pearson M."/>
            <person name="Poon T.W."/>
            <person name="Priest M."/>
            <person name="Roberts A."/>
            <person name="Saif S."/>
            <person name="Shea T."/>
            <person name="Sisk P."/>
            <person name="Sykes S."/>
            <person name="Wortman J."/>
            <person name="Nusbaum C."/>
            <person name="Birren B."/>
        </authorList>
    </citation>
    <scope>NUCLEOTIDE SEQUENCE [LARGE SCALE GENOMIC DNA]</scope>
    <source>
        <strain evidence="1 2">DSM 19448</strain>
    </source>
</reference>
<evidence type="ECO:0000313" key="1">
    <source>
        <dbReference type="EMBL" id="KKB45565.1"/>
    </source>
</evidence>
<dbReference type="HOGENOM" id="CLU_2524526_0_0_10"/>
<dbReference type="PATRIC" id="fig|927665.4.peg.4974"/>
<sequence length="84" mass="10095">MEMSVENVRKIYSRSIDKISHFLTDTCPLYNPAGTCKCRICKQVFFIDLDKEYTTVAKMIRLADLYQKFEKDLPRKNYWEKFLD</sequence>
<proteinExistence type="predicted"/>